<feature type="domain" description="L,D-TPase catalytic" evidence="11">
    <location>
        <begin position="80"/>
        <end position="213"/>
    </location>
</feature>
<dbReference type="PROSITE" id="PS52029">
    <property type="entry name" value="LD_TPASE"/>
    <property type="match status" value="1"/>
</dbReference>
<evidence type="ECO:0000256" key="3">
    <source>
        <dbReference type="ARBA" id="ARBA00022676"/>
    </source>
</evidence>
<evidence type="ECO:0000256" key="9">
    <source>
        <dbReference type="PROSITE-ProRule" id="PRU01373"/>
    </source>
</evidence>
<keyword evidence="12" id="KW-0012">Acyltransferase</keyword>
<keyword evidence="7 9" id="KW-0573">Peptidoglycan synthesis</keyword>
<evidence type="ECO:0000256" key="2">
    <source>
        <dbReference type="ARBA" id="ARBA00005992"/>
    </source>
</evidence>
<feature type="chain" id="PRO_5045059239" evidence="10">
    <location>
        <begin position="19"/>
        <end position="224"/>
    </location>
</feature>
<protein>
    <submittedName>
        <fullName evidence="12">L,D-transpeptidase</fullName>
        <ecNumber evidence="12">2.3.2.-</ecNumber>
    </submittedName>
</protein>
<evidence type="ECO:0000256" key="6">
    <source>
        <dbReference type="ARBA" id="ARBA00022960"/>
    </source>
</evidence>
<dbReference type="Proteomes" id="UP001418637">
    <property type="component" value="Unassembled WGS sequence"/>
</dbReference>
<comment type="caution">
    <text evidence="12">The sequence shown here is derived from an EMBL/GenBank/DDBJ whole genome shotgun (WGS) entry which is preliminary data.</text>
</comment>
<keyword evidence="5" id="KW-0378">Hydrolase</keyword>
<feature type="active site" description="Proton donor/acceptor" evidence="9">
    <location>
        <position position="173"/>
    </location>
</feature>
<evidence type="ECO:0000256" key="4">
    <source>
        <dbReference type="ARBA" id="ARBA00022679"/>
    </source>
</evidence>
<keyword evidence="3" id="KW-0328">Glycosyltransferase</keyword>
<dbReference type="InterPro" id="IPR005490">
    <property type="entry name" value="LD_TPept_cat_dom"/>
</dbReference>
<evidence type="ECO:0000256" key="7">
    <source>
        <dbReference type="ARBA" id="ARBA00022984"/>
    </source>
</evidence>
<sequence length="224" mass="24553">MSISRFAALALLALPLAACQPNVPQESMTDPQDATEADIARWYIGTIPDDPFDIPQVDTNLLPEEMVRQTVKYNGSEQAGTIVVDIDSRHLYLVQNNGTAVRYGIGVGKQGFSWKGAARVGRKGVWPNWSPTSTMVRIKPDLPRHVKGGLDNPLGARALYLYNGNVDTLFRIHGTNEPWSIGQAVSSGCIRMLNQDVLDLYQRVEVGAPVIVKRTGKRVVANAE</sequence>
<dbReference type="GO" id="GO:0016746">
    <property type="term" value="F:acyltransferase activity"/>
    <property type="evidence" value="ECO:0007669"/>
    <property type="project" value="UniProtKB-KW"/>
</dbReference>
<dbReference type="InterPro" id="IPR050979">
    <property type="entry name" value="LD-transpeptidase"/>
</dbReference>
<dbReference type="RefSeq" id="WP_346337106.1">
    <property type="nucleotide sequence ID" value="NZ_JBBYXI010000003.1"/>
</dbReference>
<evidence type="ECO:0000256" key="5">
    <source>
        <dbReference type="ARBA" id="ARBA00022801"/>
    </source>
</evidence>
<evidence type="ECO:0000256" key="8">
    <source>
        <dbReference type="ARBA" id="ARBA00023316"/>
    </source>
</evidence>
<dbReference type="SUPFAM" id="SSF141523">
    <property type="entry name" value="L,D-transpeptidase catalytic domain-like"/>
    <property type="match status" value="1"/>
</dbReference>
<name>A0ABV0BJW3_9HYPH</name>
<dbReference type="PANTHER" id="PTHR30582">
    <property type="entry name" value="L,D-TRANSPEPTIDASE"/>
    <property type="match status" value="1"/>
</dbReference>
<organism evidence="12 13">
    <name type="scientific">Hohaiivirga grylli</name>
    <dbReference type="NCBI Taxonomy" id="3133970"/>
    <lineage>
        <taxon>Bacteria</taxon>
        <taxon>Pseudomonadati</taxon>
        <taxon>Pseudomonadota</taxon>
        <taxon>Alphaproteobacteria</taxon>
        <taxon>Hyphomicrobiales</taxon>
        <taxon>Methylobacteriaceae</taxon>
        <taxon>Hohaiivirga</taxon>
    </lineage>
</organism>
<dbReference type="EMBL" id="JBBYXI010000003">
    <property type="protein sequence ID" value="MEN3931065.1"/>
    <property type="molecule type" value="Genomic_DNA"/>
</dbReference>
<evidence type="ECO:0000259" key="11">
    <source>
        <dbReference type="PROSITE" id="PS52029"/>
    </source>
</evidence>
<accession>A0ABV0BJW3</accession>
<dbReference type="EC" id="2.3.2.-" evidence="12"/>
<dbReference type="CDD" id="cd16913">
    <property type="entry name" value="YkuD_like"/>
    <property type="match status" value="1"/>
</dbReference>
<evidence type="ECO:0000313" key="13">
    <source>
        <dbReference type="Proteomes" id="UP001418637"/>
    </source>
</evidence>
<dbReference type="PANTHER" id="PTHR30582:SF24">
    <property type="entry name" value="L,D-TRANSPEPTIDASE ERFK_SRFK-RELATED"/>
    <property type="match status" value="1"/>
</dbReference>
<feature type="active site" description="Nucleophile" evidence="9">
    <location>
        <position position="189"/>
    </location>
</feature>
<keyword evidence="6 9" id="KW-0133">Cell shape</keyword>
<comment type="pathway">
    <text evidence="1 9">Cell wall biogenesis; peptidoglycan biosynthesis.</text>
</comment>
<evidence type="ECO:0000313" key="12">
    <source>
        <dbReference type="EMBL" id="MEN3931065.1"/>
    </source>
</evidence>
<keyword evidence="4 12" id="KW-0808">Transferase</keyword>
<evidence type="ECO:0000256" key="1">
    <source>
        <dbReference type="ARBA" id="ARBA00004752"/>
    </source>
</evidence>
<reference evidence="12 13" key="1">
    <citation type="submission" date="2024-04" db="EMBL/GenBank/DDBJ databases">
        <title>A novel species isolated from cricket.</title>
        <authorList>
            <person name="Wang H.-C."/>
        </authorList>
    </citation>
    <scope>NUCLEOTIDE SEQUENCE [LARGE SCALE GENOMIC DNA]</scope>
    <source>
        <strain evidence="12 13">WL0021</strain>
    </source>
</reference>
<dbReference type="Gene3D" id="2.40.440.10">
    <property type="entry name" value="L,D-transpeptidase catalytic domain-like"/>
    <property type="match status" value="1"/>
</dbReference>
<evidence type="ECO:0000256" key="10">
    <source>
        <dbReference type="SAM" id="SignalP"/>
    </source>
</evidence>
<proteinExistence type="inferred from homology"/>
<keyword evidence="13" id="KW-1185">Reference proteome</keyword>
<comment type="similarity">
    <text evidence="2">Belongs to the YkuD family.</text>
</comment>
<keyword evidence="10" id="KW-0732">Signal</keyword>
<gene>
    <name evidence="12" type="ORF">WJT86_08350</name>
</gene>
<dbReference type="InterPro" id="IPR038063">
    <property type="entry name" value="Transpep_catalytic_dom"/>
</dbReference>
<feature type="signal peptide" evidence="10">
    <location>
        <begin position="1"/>
        <end position="18"/>
    </location>
</feature>
<dbReference type="Pfam" id="PF03734">
    <property type="entry name" value="YkuD"/>
    <property type="match status" value="1"/>
</dbReference>
<keyword evidence="8 9" id="KW-0961">Cell wall biogenesis/degradation</keyword>